<dbReference type="Proteomes" id="UP000326532">
    <property type="component" value="Unassembled WGS sequence"/>
</dbReference>
<dbReference type="Pfam" id="PF20248">
    <property type="entry name" value="DUF6603"/>
    <property type="match status" value="1"/>
</dbReference>
<name>A0A5N6E3I3_ASPPA</name>
<dbReference type="EMBL" id="ML734937">
    <property type="protein sequence ID" value="KAB8211869.1"/>
    <property type="molecule type" value="Genomic_DNA"/>
</dbReference>
<evidence type="ECO:0000313" key="3">
    <source>
        <dbReference type="EMBL" id="KAB8211869.1"/>
    </source>
</evidence>
<sequence>MDNKKKYTIYSSRAGTKGDLTLERNSNTDNFLSFLNPQCLILENTPDPSADLDSSDEWAKWLRHLDPNGQFSVTMQGPPQKKNIDSFAFKFNMPLLGSSPIVFSSSTDVLASSFGQNNIQSPGIEPNGELLYAGLDLDATSELKTTVRNVLDFVGDSVAIHFLPAPLLSLTLTLDVAKGTGKHNALWFSPMFYNQTTLRLHFKIDAVRTFKERFESHLTGLSIDEASVVCKKIFIRTTTAKGPVAVDQGGVAFTFGCTLNVKNQPSLILQTSADFRYNSVSLTVRPVSRGDVLETILRWLAQLVSVNLDDVGIVLSKDDIFQGVHLREVTVNLAVDENGKPTGISSFSISIQVSTKMGTGERKKAPLFLLTYRWEKDRGKVGELEGHFWNGSDLTSLPPTSPLYEWWKDLQPTPGTNPAESINLASIIPGRPIENIPEFIPTEMTAASLSLSDTKFGIFAIIDTEKPKDSNPPHPRLGLIQVRASYSWGKSDSGFSVELDIMSNLNPASTKPNPTTLAGKLVYDSATKRWLLEASLEGLYASSLYEFFDQGSSDHVMPLIDTMQIRNLTVRYEYEGGSGGRSAGSKFDINGALLIAGLELDLEFSYAKQWIFKASLKPQDAHATIGEVIAGIIGDNQVDLPDFVANAQFSQGNTFDIEVKKEESSNTDGALTEGGNEASKGSFHFIARISIGPIKLVFAQYHGGDWPAKTPSKRFFKVALQGLQIPEIKLIGKMEQPFDEMAFIWVQDPYTTKGLKGLTRKEVDNFNASLTDDPLVFKDKFKDHEEGDVLITAGSHFSINMKSASGEKSCLLMYDFKAGSKKKKPSQPGALSITEGKEENESEDEGATAQAPLKKKTGPLSLKNIGLKYANKQLHIIFDATFDLGPLEFSLLGFSIGLEISKLNQAPKVHPPTIEGLSLAFEKRPLTIAGIIRHGNTGQVEYFAGGLIVGFVPWEFVAAGFYGDAKLKDGTSFKSMFLFAKLNGPLFEIGFAEISGVTGGFGYNSEVRTPAPDQVVNFPFVATEQLEGKTGSPLETLQVLTSQGEDGWFHAKDKTYWAAAGLKVSAFQMLSVDAVVIVQFGQAIKLGVFAVAIADIPSTKVKLKFAHVELGLAVVVDFDYGTMKVEGQLSPNSFILHPDCHLTGGFGLYYWFDGPHADKSVVGEFVFTLGGYHQSFDIPDGYPRPPRLGISWSLSKALSITGEAYFAITPKVCMGGGRLHASFAAGPIEAWFDARADFLINYRPFTFTATISISVGVKFSIDVLFVHTSVSAELGASLTLWGPPVAGRVHVDFWVSSFDIDFGAGPLEPRPISLVEFYELVLQAGDKPQNLASLPAPPQPDENILTRPNNEGHTFLALSGLVNAGDKTERQPGDPWTVRAGTFSFSVNCKMAVKAALQGKNHITHERDIYSKPMQLETAMSSTLNISITQKGENNVSWRMEKQVKSVPTALWDKYNGSTDPSTVGNHIPSLLNTKNSTIPLMMGVVFNVPKPTLSPDKLPIAETADKNIIELKAAHNFPAVETAADEWEPAASSGKEQWDDVHKAWKTPSLGMDDKGQAGFVARFAEALHWDNSDSKLSKLAGLPKRMDKRFNDLFVAAPLISKG</sequence>
<gene>
    <name evidence="3" type="ORF">BDV34DRAFT_219084</name>
</gene>
<proteinExistence type="predicted"/>
<organism evidence="3 4">
    <name type="scientific">Aspergillus parasiticus</name>
    <dbReference type="NCBI Taxonomy" id="5067"/>
    <lineage>
        <taxon>Eukaryota</taxon>
        <taxon>Fungi</taxon>
        <taxon>Dikarya</taxon>
        <taxon>Ascomycota</taxon>
        <taxon>Pezizomycotina</taxon>
        <taxon>Eurotiomycetes</taxon>
        <taxon>Eurotiomycetidae</taxon>
        <taxon>Eurotiales</taxon>
        <taxon>Aspergillaceae</taxon>
        <taxon>Aspergillus</taxon>
        <taxon>Aspergillus subgen. Circumdati</taxon>
    </lineage>
</organism>
<evidence type="ECO:0000256" key="1">
    <source>
        <dbReference type="SAM" id="MobiDB-lite"/>
    </source>
</evidence>
<accession>A0A5N6E3I3</accession>
<keyword evidence="4" id="KW-1185">Reference proteome</keyword>
<feature type="region of interest" description="Disordered" evidence="1">
    <location>
        <begin position="820"/>
        <end position="853"/>
    </location>
</feature>
<protein>
    <recommendedName>
        <fullName evidence="2">DUF6603 domain-containing protein</fullName>
    </recommendedName>
</protein>
<dbReference type="InterPro" id="IPR046538">
    <property type="entry name" value="DUF6603"/>
</dbReference>
<evidence type="ECO:0000313" key="4">
    <source>
        <dbReference type="Proteomes" id="UP000326532"/>
    </source>
</evidence>
<reference evidence="3 4" key="1">
    <citation type="submission" date="2019-04" db="EMBL/GenBank/DDBJ databases">
        <title>Fungal friends and foes A comparative genomics study of 23 Aspergillus species from section Flavi.</title>
        <authorList>
            <consortium name="DOE Joint Genome Institute"/>
            <person name="Kjaerbolling I."/>
            <person name="Vesth T.C."/>
            <person name="Frisvad J.C."/>
            <person name="Nybo J.L."/>
            <person name="Theobald S."/>
            <person name="Kildgaard S."/>
            <person name="Petersen T.I."/>
            <person name="Kuo A."/>
            <person name="Sato A."/>
            <person name="Lyhne E.K."/>
            <person name="Kogle M.E."/>
            <person name="Wiebenga A."/>
            <person name="Kun R.S."/>
            <person name="Lubbers R.J."/>
            <person name="Makela M.R."/>
            <person name="Barry K."/>
            <person name="Chovatia M."/>
            <person name="Clum A."/>
            <person name="Daum C."/>
            <person name="Haridas S."/>
            <person name="He G."/>
            <person name="LaButti K."/>
            <person name="Lipzen A."/>
            <person name="Mondo S."/>
            <person name="Pangilinan J."/>
            <person name="Riley R."/>
            <person name="Salamov A."/>
            <person name="Simmons B.A."/>
            <person name="Magnuson J.K."/>
            <person name="Henrissat B."/>
            <person name="Mortensen U.H."/>
            <person name="Larsen T.O."/>
            <person name="De vries R.P."/>
            <person name="Grigoriev I.V."/>
            <person name="Machida M."/>
            <person name="Baker S.E."/>
            <person name="Andersen M.R."/>
        </authorList>
    </citation>
    <scope>NUCLEOTIDE SEQUENCE [LARGE SCALE GENOMIC DNA]</scope>
    <source>
        <strain evidence="3 4">CBS 117618</strain>
    </source>
</reference>
<dbReference type="VEuPathDB" id="FungiDB:BDV34DRAFT_219084"/>
<feature type="domain" description="DUF6603" evidence="2">
    <location>
        <begin position="853"/>
        <end position="1387"/>
    </location>
</feature>
<dbReference type="OMA" id="PFDEMYL"/>
<evidence type="ECO:0000259" key="2">
    <source>
        <dbReference type="Pfam" id="PF20248"/>
    </source>
</evidence>